<dbReference type="EMBL" id="CP035281">
    <property type="protein sequence ID" value="QAT43461.1"/>
    <property type="molecule type" value="Genomic_DNA"/>
</dbReference>
<dbReference type="Proteomes" id="UP000287601">
    <property type="component" value="Chromosome"/>
</dbReference>
<reference evidence="1 2" key="1">
    <citation type="submission" date="2019-01" db="EMBL/GenBank/DDBJ databases">
        <title>Draft genomes of a novel of Aminipila strains.</title>
        <authorList>
            <person name="Ma S."/>
        </authorList>
    </citation>
    <scope>NUCLEOTIDE SEQUENCE [LARGE SCALE GENOMIC DNA]</scope>
    <source>
        <strain evidence="2">JN-39</strain>
    </source>
</reference>
<sequence length="340" mass="38448">MGKGIKAGRSKEIRHGKNFVLMEQAYRDGYGKGYCRGKDDYLGLSNLLFQTATAKEFGWGPEEFQILKDCIDQITSDANKRDVVELQRELQEFLESEDEMANKAKYTEAALIKGIEDGLDNNQIMDRLDTARGSRPTINSRLNKLRIKHGALEIRTKKEFDLKLYDTLTRYGKWYRVTEIGGNCFTVTNTGGQKNSEVITKEDYLSGKTAFIKRDLPEVKCYVDESLKNKPEEVKPTAEDVAAAINGNWGPAYGLKNTSDAPSPEAEAVESDIDPAYSFDKAVQVHTDFLRQAELSFKADMEIYLKHVSKIKGEMDRGEIVDLTDVSEYNRIADKYRGVM</sequence>
<keyword evidence="2" id="KW-1185">Reference proteome</keyword>
<dbReference type="AlphaFoldDB" id="A0A410PWZ7"/>
<name>A0A410PWZ7_9FIRM</name>
<organism evidence="1 2">
    <name type="scientific">Aminipila luticellarii</name>
    <dbReference type="NCBI Taxonomy" id="2507160"/>
    <lineage>
        <taxon>Bacteria</taxon>
        <taxon>Bacillati</taxon>
        <taxon>Bacillota</taxon>
        <taxon>Clostridia</taxon>
        <taxon>Peptostreptococcales</taxon>
        <taxon>Anaerovoracaceae</taxon>
        <taxon>Aminipila</taxon>
    </lineage>
</organism>
<evidence type="ECO:0000313" key="2">
    <source>
        <dbReference type="Proteomes" id="UP000287601"/>
    </source>
</evidence>
<dbReference type="RefSeq" id="WP_128746241.1">
    <property type="nucleotide sequence ID" value="NZ_CP035281.1"/>
</dbReference>
<dbReference type="KEGG" id="amij:EQM06_09665"/>
<protein>
    <submittedName>
        <fullName evidence="1">Uncharacterized protein</fullName>
    </submittedName>
</protein>
<evidence type="ECO:0000313" key="1">
    <source>
        <dbReference type="EMBL" id="QAT43461.1"/>
    </source>
</evidence>
<gene>
    <name evidence="1" type="ORF">EQM06_09665</name>
</gene>
<proteinExistence type="predicted"/>
<accession>A0A410PWZ7</accession>